<accession>A0A858NG32</accession>
<dbReference type="PRINTS" id="PR00228">
    <property type="entry name" value="GEMCOATCLVL1"/>
</dbReference>
<dbReference type="InterPro" id="IPR049912">
    <property type="entry name" value="CRESS_DNA_REP"/>
</dbReference>
<keyword evidence="6" id="KW-0235">DNA replication</keyword>
<dbReference type="InterPro" id="IPR027417">
    <property type="entry name" value="P-loop_NTPase"/>
</dbReference>
<dbReference type="Pfam" id="PF08283">
    <property type="entry name" value="Gemini_AL1_M"/>
    <property type="match status" value="1"/>
</dbReference>
<evidence type="ECO:0000256" key="6">
    <source>
        <dbReference type="ARBA" id="ARBA00022705"/>
    </source>
</evidence>
<evidence type="ECO:0000256" key="10">
    <source>
        <dbReference type="ARBA" id="ARBA00022759"/>
    </source>
</evidence>
<dbReference type="GO" id="GO:0046872">
    <property type="term" value="F:metal ion binding"/>
    <property type="evidence" value="ECO:0007669"/>
    <property type="project" value="UniProtKB-KW"/>
</dbReference>
<dbReference type="InterPro" id="IPR001301">
    <property type="entry name" value="Gemini_AL1_CLV"/>
</dbReference>
<evidence type="ECO:0000256" key="2">
    <source>
        <dbReference type="ARBA" id="ARBA00014531"/>
    </source>
</evidence>
<dbReference type="SUPFAM" id="SSF52540">
    <property type="entry name" value="P-loop containing nucleoside triphosphate hydrolases"/>
    <property type="match status" value="1"/>
</dbReference>
<dbReference type="GO" id="GO:0042025">
    <property type="term" value="C:host cell nucleus"/>
    <property type="evidence" value="ECO:0007669"/>
    <property type="project" value="UniProtKB-SubCell"/>
</dbReference>
<dbReference type="EMBL" id="MT309894">
    <property type="protein sequence ID" value="QJB18702.1"/>
    <property type="molecule type" value="Genomic_DNA"/>
</dbReference>
<name>A0A858NG32_9VIRU</name>
<dbReference type="GO" id="GO:0016888">
    <property type="term" value="F:DNA endonuclease activity, producing 5'-phosphomonoesters"/>
    <property type="evidence" value="ECO:0007669"/>
    <property type="project" value="InterPro"/>
</dbReference>
<keyword evidence="7" id="KW-0540">Nuclease</keyword>
<dbReference type="PROSITE" id="PS52020">
    <property type="entry name" value="CRESS_DNA_REP"/>
    <property type="match status" value="1"/>
</dbReference>
<evidence type="ECO:0000256" key="5">
    <source>
        <dbReference type="ARBA" id="ARBA00022695"/>
    </source>
</evidence>
<keyword evidence="3" id="KW-1048">Host nucleus</keyword>
<dbReference type="GO" id="GO:0003677">
    <property type="term" value="F:DNA binding"/>
    <property type="evidence" value="ECO:0007669"/>
    <property type="project" value="UniProtKB-KW"/>
</dbReference>
<evidence type="ECO:0000256" key="8">
    <source>
        <dbReference type="ARBA" id="ARBA00022723"/>
    </source>
</evidence>
<dbReference type="Gene3D" id="3.40.50.300">
    <property type="entry name" value="P-loop containing nucleotide triphosphate hydrolases"/>
    <property type="match status" value="1"/>
</dbReference>
<keyword evidence="8" id="KW-0479">Metal-binding</keyword>
<dbReference type="InterPro" id="IPR022692">
    <property type="entry name" value="Gemini_AL1_REP_central"/>
</dbReference>
<keyword evidence="10" id="KW-0255">Endonuclease</keyword>
<evidence type="ECO:0000256" key="3">
    <source>
        <dbReference type="ARBA" id="ARBA00022562"/>
    </source>
</evidence>
<evidence type="ECO:0000256" key="4">
    <source>
        <dbReference type="ARBA" id="ARBA00022679"/>
    </source>
</evidence>
<keyword evidence="5" id="KW-0548">Nucleotidyltransferase</keyword>
<dbReference type="GO" id="GO:0016779">
    <property type="term" value="F:nucleotidyltransferase activity"/>
    <property type="evidence" value="ECO:0007669"/>
    <property type="project" value="UniProtKB-KW"/>
</dbReference>
<keyword evidence="4" id="KW-0808">Transferase</keyword>
<comment type="subcellular location">
    <subcellularLocation>
        <location evidence="1">Host nucleus</location>
    </subcellularLocation>
</comment>
<dbReference type="GO" id="GO:0005198">
    <property type="term" value="F:structural molecule activity"/>
    <property type="evidence" value="ECO:0007669"/>
    <property type="project" value="InterPro"/>
</dbReference>
<evidence type="ECO:0000256" key="1">
    <source>
        <dbReference type="ARBA" id="ARBA00004147"/>
    </source>
</evidence>
<dbReference type="GO" id="GO:0000166">
    <property type="term" value="F:nucleotide binding"/>
    <property type="evidence" value="ECO:0007669"/>
    <property type="project" value="UniProtKB-KW"/>
</dbReference>
<evidence type="ECO:0000256" key="7">
    <source>
        <dbReference type="ARBA" id="ARBA00022722"/>
    </source>
</evidence>
<keyword evidence="12" id="KW-0190">Covalent protein-DNA linkage</keyword>
<evidence type="ECO:0000256" key="13">
    <source>
        <dbReference type="ARBA" id="ARBA00023125"/>
    </source>
</evidence>
<evidence type="ECO:0000256" key="11">
    <source>
        <dbReference type="ARBA" id="ARBA00022801"/>
    </source>
</evidence>
<keyword evidence="13" id="KW-0238">DNA-binding</keyword>
<organism evidence="15">
    <name type="scientific">Genomoviridae sp</name>
    <dbReference type="NCBI Taxonomy" id="2202565"/>
    <lineage>
        <taxon>Viruses</taxon>
        <taxon>Monodnaviria</taxon>
        <taxon>Shotokuvirae</taxon>
        <taxon>Cressdnaviricota</taxon>
        <taxon>Repensiviricetes</taxon>
        <taxon>Geplafuvirales</taxon>
        <taxon>Genomoviridae</taxon>
    </lineage>
</organism>
<feature type="domain" description="CRESS-DNA virus Rep endonuclease" evidence="14">
    <location>
        <begin position="4"/>
        <end position="103"/>
    </location>
</feature>
<evidence type="ECO:0000256" key="12">
    <source>
        <dbReference type="ARBA" id="ARBA00023124"/>
    </source>
</evidence>
<evidence type="ECO:0000313" key="15">
    <source>
        <dbReference type="EMBL" id="QJB18702.1"/>
    </source>
</evidence>
<protein>
    <recommendedName>
        <fullName evidence="2">Replication-associated protein</fullName>
    </recommendedName>
</protein>
<sequence length="324" mass="37369">MTFRFAARYGLLTYSQSPGLDPFRIVELLSKLGAECIVGRELHEDGGTHYHAFFMFNSEFRTRNARVFDIDEYHPNILRGRKTPEQMFDYATKDGEIVAGGLERPQPRASATADSDSFWRDVFAAETREETLRVARESNVGLFGRYFFQVRAIAESKAVQNPLDYVSPPELAWELRPYPELSDWCETYLGRRGGRPKSLILVGPSRTGKTSWARSLGRHFYFGGNFNMDQLSYDEEDVSYAVFDDIHSLKFFPMWKFWMGAQETFTVTDKYKGKMTFNWGRPIIWCNNRDPRADPDADAEWIDANCIVVYVPADRELISRASTE</sequence>
<dbReference type="Gene3D" id="3.40.1310.20">
    <property type="match status" value="1"/>
</dbReference>
<dbReference type="Pfam" id="PF00799">
    <property type="entry name" value="Gemini_AL1"/>
    <property type="match status" value="1"/>
</dbReference>
<reference evidence="15" key="1">
    <citation type="submission" date="2020-04" db="EMBL/GenBank/DDBJ databases">
        <title>Genomes of microviruses in a sewage oxidation pond.</title>
        <authorList>
            <person name="Schreck J."/>
            <person name="Kraberger S."/>
            <person name="Scotch M."/>
            <person name="Halden R.U."/>
            <person name="Varsani A."/>
        </authorList>
    </citation>
    <scope>NUCLEOTIDE SEQUENCE</scope>
    <source>
        <strain evidence="15">6424_318</strain>
    </source>
</reference>
<keyword evidence="11" id="KW-0378">Hydrolase</keyword>
<evidence type="ECO:0000259" key="14">
    <source>
        <dbReference type="PROSITE" id="PS52020"/>
    </source>
</evidence>
<keyword evidence="9" id="KW-0547">Nucleotide-binding</keyword>
<dbReference type="GO" id="GO:0006260">
    <property type="term" value="P:DNA replication"/>
    <property type="evidence" value="ECO:0007669"/>
    <property type="project" value="UniProtKB-KW"/>
</dbReference>
<evidence type="ECO:0000256" key="9">
    <source>
        <dbReference type="ARBA" id="ARBA00022741"/>
    </source>
</evidence>
<proteinExistence type="predicted"/>
<dbReference type="SUPFAM" id="SSF55464">
    <property type="entry name" value="Origin of replication-binding domain, RBD-like"/>
    <property type="match status" value="1"/>
</dbReference>